<evidence type="ECO:0000313" key="3">
    <source>
        <dbReference type="Proteomes" id="UP000037432"/>
    </source>
</evidence>
<dbReference type="AlphaFoldDB" id="A0A0J7ZDH2"/>
<proteinExistence type="predicted"/>
<accession>A0A0J7ZDH2</accession>
<feature type="compositionally biased region" description="Polar residues" evidence="1">
    <location>
        <begin position="48"/>
        <end position="62"/>
    </location>
</feature>
<dbReference type="Proteomes" id="UP000037432">
    <property type="component" value="Unassembled WGS sequence"/>
</dbReference>
<evidence type="ECO:0000256" key="1">
    <source>
        <dbReference type="SAM" id="MobiDB-lite"/>
    </source>
</evidence>
<name>A0A0J7ZDH2_STRVR</name>
<evidence type="ECO:0000313" key="2">
    <source>
        <dbReference type="EMBL" id="KMS74126.1"/>
    </source>
</evidence>
<dbReference type="EMBL" id="LFNT01000015">
    <property type="protein sequence ID" value="KMS74126.1"/>
    <property type="molecule type" value="Genomic_DNA"/>
</dbReference>
<comment type="caution">
    <text evidence="2">The sequence shown here is derived from an EMBL/GenBank/DDBJ whole genome shotgun (WGS) entry which is preliminary data.</text>
</comment>
<feature type="region of interest" description="Disordered" evidence="1">
    <location>
        <begin position="36"/>
        <end position="62"/>
    </location>
</feature>
<reference evidence="2 3" key="1">
    <citation type="submission" date="2015-06" db="EMBL/GenBank/DDBJ databases">
        <authorList>
            <person name="Ju K.-S."/>
            <person name="Doroghazi J.R."/>
            <person name="Metcalf W.W."/>
        </authorList>
    </citation>
    <scope>NUCLEOTIDE SEQUENCE [LARGE SCALE GENOMIC DNA]</scope>
    <source>
        <strain evidence="2 3">NRRL 3414</strain>
    </source>
</reference>
<sequence>MQVFAEPAQREGAGLEVVVEVEAVLTSTALAVLAAASKRSTKHARSPSVGSRTWSRRQAASS</sequence>
<organism evidence="2 3">
    <name type="scientific">Streptomyces viridochromogenes</name>
    <dbReference type="NCBI Taxonomy" id="1938"/>
    <lineage>
        <taxon>Bacteria</taxon>
        <taxon>Bacillati</taxon>
        <taxon>Actinomycetota</taxon>
        <taxon>Actinomycetes</taxon>
        <taxon>Kitasatosporales</taxon>
        <taxon>Streptomycetaceae</taxon>
        <taxon>Streptomyces</taxon>
    </lineage>
</organism>
<gene>
    <name evidence="2" type="ORF">ACM01_16070</name>
</gene>
<protein>
    <submittedName>
        <fullName evidence="2">Uncharacterized protein</fullName>
    </submittedName>
</protein>